<sequence>MVSPLGIFHNFSIIPIKFLTFVLSLGIVYFMDSKRTILETSGFTGTDSMRLAVQALLVDPFRFILTELGDKFSSFSSKKAGGVMFGRPLCKK</sequence>
<keyword evidence="1" id="KW-0472">Membrane</keyword>
<reference evidence="2" key="1">
    <citation type="journal article" date="2015" name="Nature">
        <title>Complex archaea that bridge the gap between prokaryotes and eukaryotes.</title>
        <authorList>
            <person name="Spang A."/>
            <person name="Saw J.H."/>
            <person name="Jorgensen S.L."/>
            <person name="Zaremba-Niedzwiedzka K."/>
            <person name="Martijn J."/>
            <person name="Lind A.E."/>
            <person name="van Eijk R."/>
            <person name="Schleper C."/>
            <person name="Guy L."/>
            <person name="Ettema T.J."/>
        </authorList>
    </citation>
    <scope>NUCLEOTIDE SEQUENCE</scope>
</reference>
<organism evidence="2">
    <name type="scientific">marine sediment metagenome</name>
    <dbReference type="NCBI Taxonomy" id="412755"/>
    <lineage>
        <taxon>unclassified sequences</taxon>
        <taxon>metagenomes</taxon>
        <taxon>ecological metagenomes</taxon>
    </lineage>
</organism>
<evidence type="ECO:0000256" key="1">
    <source>
        <dbReference type="SAM" id="Phobius"/>
    </source>
</evidence>
<accession>A0A0F9Q6G8</accession>
<feature type="transmembrane region" description="Helical" evidence="1">
    <location>
        <begin position="12"/>
        <end position="31"/>
    </location>
</feature>
<protein>
    <submittedName>
        <fullName evidence="2">Uncharacterized protein</fullName>
    </submittedName>
</protein>
<evidence type="ECO:0000313" key="2">
    <source>
        <dbReference type="EMBL" id="KKN08806.1"/>
    </source>
</evidence>
<comment type="caution">
    <text evidence="2">The sequence shown here is derived from an EMBL/GenBank/DDBJ whole genome shotgun (WGS) entry which is preliminary data.</text>
</comment>
<dbReference type="AlphaFoldDB" id="A0A0F9Q6G8"/>
<keyword evidence="1" id="KW-1133">Transmembrane helix</keyword>
<proteinExistence type="predicted"/>
<dbReference type="EMBL" id="LAZR01004415">
    <property type="protein sequence ID" value="KKN08806.1"/>
    <property type="molecule type" value="Genomic_DNA"/>
</dbReference>
<gene>
    <name evidence="2" type="ORF">LCGC14_1053080</name>
</gene>
<keyword evidence="1" id="KW-0812">Transmembrane</keyword>
<name>A0A0F9Q6G8_9ZZZZ</name>